<accession>A0A829PCZ9</accession>
<proteinExistence type="predicted"/>
<dbReference type="Proteomes" id="UP000019854">
    <property type="component" value="Unassembled WGS sequence"/>
</dbReference>
<feature type="transmembrane region" description="Helical" evidence="1">
    <location>
        <begin position="12"/>
        <end position="31"/>
    </location>
</feature>
<dbReference type="EMBL" id="JAOX01000001">
    <property type="protein sequence ID" value="ETZ87598.1"/>
    <property type="molecule type" value="Genomic_DNA"/>
</dbReference>
<organism evidence="2 3">
    <name type="scientific">Mycobacteroides abscessus MAB_030201_1075</name>
    <dbReference type="NCBI Taxonomy" id="1335410"/>
    <lineage>
        <taxon>Bacteria</taxon>
        <taxon>Bacillati</taxon>
        <taxon>Actinomycetota</taxon>
        <taxon>Actinomycetes</taxon>
        <taxon>Mycobacteriales</taxon>
        <taxon>Mycobacteriaceae</taxon>
        <taxon>Mycobacteroides</taxon>
        <taxon>Mycobacteroides abscessus</taxon>
    </lineage>
</organism>
<evidence type="ECO:0000256" key="1">
    <source>
        <dbReference type="SAM" id="Phobius"/>
    </source>
</evidence>
<keyword evidence="1" id="KW-0472">Membrane</keyword>
<feature type="transmembrane region" description="Helical" evidence="1">
    <location>
        <begin position="228"/>
        <end position="248"/>
    </location>
</feature>
<dbReference type="AlphaFoldDB" id="A0A829PCZ9"/>
<feature type="transmembrane region" description="Helical" evidence="1">
    <location>
        <begin position="151"/>
        <end position="173"/>
    </location>
</feature>
<feature type="transmembrane region" description="Helical" evidence="1">
    <location>
        <begin position="111"/>
        <end position="131"/>
    </location>
</feature>
<reference evidence="2 3" key="1">
    <citation type="submission" date="2014-01" db="EMBL/GenBank/DDBJ databases">
        <authorList>
            <person name="Zelazny A."/>
            <person name="Olivier K."/>
            <person name="Sampaio E.P."/>
            <person name="Holland S.M."/>
            <person name="Tallon L.J."/>
            <person name="Sadzewicz L.K."/>
            <person name="Sengamalay N."/>
            <person name="Fraser C.M."/>
            <person name="Hine E."/>
            <person name="Shefchek K.A."/>
            <person name="Das S.P."/>
            <person name="Shallom S.J."/>
            <person name="Agrawal S."/>
            <person name="Tettelin H."/>
        </authorList>
    </citation>
    <scope>NUCLEOTIDE SEQUENCE [LARGE SCALE GENOMIC DNA]</scope>
    <source>
        <strain evidence="2 3">MAB_030201_1075</strain>
    </source>
</reference>
<name>A0A829PCZ9_9MYCO</name>
<evidence type="ECO:0000313" key="2">
    <source>
        <dbReference type="EMBL" id="ETZ87598.1"/>
    </source>
</evidence>
<protein>
    <submittedName>
        <fullName evidence="2">Putative membrane protein</fullName>
    </submittedName>
</protein>
<sequence>MSAAAEAWGNLQAIRVAVLIGFMPVLLYRIWRVARFPASVPALAATAFGASAWFWLLIYSDWVWPSLPPVVHAVSVAGWPPITIAACLQVFVVGIAGDASPARIRRALRTASVMAVLALIAVTVLVTRSRLPMSSDDVYVLAEAVFTEGDPAAVTAVVISSAYVIFVAVQLAWHGFRHIDRTPVGVGLGLMAVASIFQIVACVFGGIWQPLSRGQGVMGSAYGVWLDTWPGCIAEILMFTGFLWPPVVSRVQAHRDVRRLRPLHNALANLFPALFPPMESRIRLSDKVFEWGFHIQDGLTLLAQRRGDPLVAGRPAAEESSARAGVVAKWLVGQPVPGFSREWLHAPDGVSDESWMLAIADAYRERQEDAEFPASLSGMPSTLRR</sequence>
<comment type="caution">
    <text evidence="2">The sequence shown here is derived from an EMBL/GenBank/DDBJ whole genome shotgun (WGS) entry which is preliminary data.</text>
</comment>
<gene>
    <name evidence="2" type="ORF">L829_1147</name>
</gene>
<feature type="transmembrane region" description="Helical" evidence="1">
    <location>
        <begin position="78"/>
        <end position="99"/>
    </location>
</feature>
<evidence type="ECO:0000313" key="3">
    <source>
        <dbReference type="Proteomes" id="UP000019854"/>
    </source>
</evidence>
<feature type="transmembrane region" description="Helical" evidence="1">
    <location>
        <begin position="38"/>
        <end position="58"/>
    </location>
</feature>
<keyword evidence="1" id="KW-1133">Transmembrane helix</keyword>
<feature type="transmembrane region" description="Helical" evidence="1">
    <location>
        <begin position="185"/>
        <end position="208"/>
    </location>
</feature>
<keyword evidence="1" id="KW-0812">Transmembrane</keyword>